<organism evidence="1 2">
    <name type="scientific">Trichoderma guizhouense</name>
    <dbReference type="NCBI Taxonomy" id="1491466"/>
    <lineage>
        <taxon>Eukaryota</taxon>
        <taxon>Fungi</taxon>
        <taxon>Dikarya</taxon>
        <taxon>Ascomycota</taxon>
        <taxon>Pezizomycotina</taxon>
        <taxon>Sordariomycetes</taxon>
        <taxon>Hypocreomycetidae</taxon>
        <taxon>Hypocreales</taxon>
        <taxon>Hypocreaceae</taxon>
        <taxon>Trichoderma</taxon>
    </lineage>
</organism>
<sequence length="226" mass="25667">MASYHRVLRTFGRTIDDNTLECDYDIHPWDILIDNQRWPGKIRLVGYIDVFFLMCYSGESRFEHGIIIYKDDEIIRQLLKKAGLRPEDKPIQLECINDKEEKEALRKYYSLTTEKDGSKHTIVSLGHPINLSTKYPKSKLKKYTIVLHKGHTPAMQKEILRGVMQHGVARLLTDALKLGVVSTAELISKVKETILSGSSLDAVTTRSMNALTSTNPHNISLSGDKL</sequence>
<protein>
    <submittedName>
        <fullName evidence="1">Uncharacterized protein</fullName>
    </submittedName>
</protein>
<evidence type="ECO:0000313" key="2">
    <source>
        <dbReference type="Proteomes" id="UP000191004"/>
    </source>
</evidence>
<accession>A0A1T3CZA1</accession>
<dbReference type="EMBL" id="LVVK01000003">
    <property type="protein sequence ID" value="OPB46347.1"/>
    <property type="molecule type" value="Genomic_DNA"/>
</dbReference>
<gene>
    <name evidence="1" type="ORF">A0O28_0064680</name>
</gene>
<dbReference type="Proteomes" id="UP000191004">
    <property type="component" value="Unassembled WGS sequence"/>
</dbReference>
<dbReference type="OrthoDB" id="5227693at2759"/>
<reference evidence="1 2" key="1">
    <citation type="submission" date="2016-04" db="EMBL/GenBank/DDBJ databases">
        <title>Multiple horizontal gene transfer events from other fungi enriched the ability of the initially mycotrophic fungus Trichoderma (Ascomycota) to feed on dead plant biomass.</title>
        <authorList>
            <person name="Atanasova L."/>
            <person name="Chenthamara K."/>
            <person name="Zhang J."/>
            <person name="Grujic M."/>
            <person name="Henrissat B."/>
            <person name="Kuo A."/>
            <person name="Aertz A."/>
            <person name="Salamov A."/>
            <person name="Lipzen A."/>
            <person name="Labutti K."/>
            <person name="Barry K."/>
            <person name="Miao Y."/>
            <person name="Rahimi M.J."/>
            <person name="Shen Q."/>
            <person name="Grigoriev I.V."/>
            <person name="Kubicek C.P."/>
            <person name="Druzhinina I.S."/>
        </authorList>
    </citation>
    <scope>NUCLEOTIDE SEQUENCE [LARGE SCALE GENOMIC DNA]</scope>
    <source>
        <strain evidence="1 2">NJAU 4742</strain>
    </source>
</reference>
<keyword evidence="2" id="KW-1185">Reference proteome</keyword>
<evidence type="ECO:0000313" key="1">
    <source>
        <dbReference type="EMBL" id="OPB46347.1"/>
    </source>
</evidence>
<proteinExistence type="predicted"/>
<comment type="caution">
    <text evidence="1">The sequence shown here is derived from an EMBL/GenBank/DDBJ whole genome shotgun (WGS) entry which is preliminary data.</text>
</comment>
<name>A0A1T3CZA1_9HYPO</name>
<dbReference type="AlphaFoldDB" id="A0A1T3CZA1"/>